<reference evidence="2 3" key="1">
    <citation type="submission" date="2021-08" db="EMBL/GenBank/DDBJ databases">
        <title>complete genome sequencing of Deefgea sp. D25.</title>
        <authorList>
            <person name="Bae J.-W."/>
            <person name="Gim D.-H."/>
        </authorList>
    </citation>
    <scope>NUCLEOTIDE SEQUENCE [LARGE SCALE GENOMIC DNA]</scope>
    <source>
        <strain evidence="2 3">D25</strain>
    </source>
</reference>
<gene>
    <name evidence="2" type="ORF">K4H28_15080</name>
</gene>
<evidence type="ECO:0000313" key="3">
    <source>
        <dbReference type="Proteomes" id="UP000825679"/>
    </source>
</evidence>
<feature type="transmembrane region" description="Helical" evidence="1">
    <location>
        <begin position="224"/>
        <end position="257"/>
    </location>
</feature>
<proteinExistence type="predicted"/>
<dbReference type="RefSeq" id="WP_221005959.1">
    <property type="nucleotide sequence ID" value="NZ_CP081150.1"/>
</dbReference>
<keyword evidence="1" id="KW-0472">Membrane</keyword>
<organism evidence="2 3">
    <name type="scientific">Deefgea tanakiae</name>
    <dbReference type="NCBI Taxonomy" id="2865840"/>
    <lineage>
        <taxon>Bacteria</taxon>
        <taxon>Pseudomonadati</taxon>
        <taxon>Pseudomonadota</taxon>
        <taxon>Betaproteobacteria</taxon>
        <taxon>Neisseriales</taxon>
        <taxon>Chitinibacteraceae</taxon>
        <taxon>Deefgea</taxon>
    </lineage>
</organism>
<keyword evidence="1" id="KW-1133">Transmembrane helix</keyword>
<evidence type="ECO:0008006" key="4">
    <source>
        <dbReference type="Google" id="ProtNLM"/>
    </source>
</evidence>
<dbReference type="EMBL" id="CP081150">
    <property type="protein sequence ID" value="QZA77578.1"/>
    <property type="molecule type" value="Genomic_DNA"/>
</dbReference>
<keyword evidence="3" id="KW-1185">Reference proteome</keyword>
<evidence type="ECO:0000256" key="1">
    <source>
        <dbReference type="SAM" id="Phobius"/>
    </source>
</evidence>
<name>A0ABX8Z4R0_9NEIS</name>
<dbReference type="Proteomes" id="UP000825679">
    <property type="component" value="Chromosome"/>
</dbReference>
<sequence>MNCTGCGAALPVDQLVCTYCGLHNAVDLLAIRDFKVLAEHSELPCPNGCGDLQLLRLGAGMGATVGHCTTCFGLHFAPGALQITLDHVAGQVREINHGRLKQIIEQRVKPDAVRYKPCPVCQKMMNRNAFSKHIAVIVDECRGHGVWLDNGEFTVLAEWMEAGGRQHVEAEMARQARIDAANGNVAPVKYQANVESASNELPEDLAQLLNRDSKAQPMSEDLPAWLVGTVLAVLLWFLIGLSWPVYLLAAGSAAAWWMKK</sequence>
<keyword evidence="1" id="KW-0812">Transmembrane</keyword>
<evidence type="ECO:0000313" key="2">
    <source>
        <dbReference type="EMBL" id="QZA77578.1"/>
    </source>
</evidence>
<accession>A0ABX8Z4R0</accession>
<protein>
    <recommendedName>
        <fullName evidence="4">Transcription factor zinc-finger domain-containing protein</fullName>
    </recommendedName>
</protein>